<evidence type="ECO:0000256" key="3">
    <source>
        <dbReference type="ARBA" id="ARBA00022840"/>
    </source>
</evidence>
<keyword evidence="3 4" id="KW-0067">ATP-binding</keyword>
<keyword evidence="7" id="KW-1185">Reference proteome</keyword>
<proteinExistence type="predicted"/>
<evidence type="ECO:0000259" key="5">
    <source>
        <dbReference type="PROSITE" id="PS50975"/>
    </source>
</evidence>
<dbReference type="Gene3D" id="3.30.470.20">
    <property type="entry name" value="ATP-grasp fold, B domain"/>
    <property type="match status" value="1"/>
</dbReference>
<accession>A0A926E897</accession>
<name>A0A926E897_9FIRM</name>
<dbReference type="EMBL" id="JACRTA010000001">
    <property type="protein sequence ID" value="MBC8567441.1"/>
    <property type="molecule type" value="Genomic_DNA"/>
</dbReference>
<organism evidence="6 7">
    <name type="scientific">Lentihominibacter hominis</name>
    <dbReference type="NCBI Taxonomy" id="2763645"/>
    <lineage>
        <taxon>Bacteria</taxon>
        <taxon>Bacillati</taxon>
        <taxon>Bacillota</taxon>
        <taxon>Clostridia</taxon>
        <taxon>Peptostreptococcales</taxon>
        <taxon>Anaerovoracaceae</taxon>
        <taxon>Lentihominibacter</taxon>
    </lineage>
</organism>
<evidence type="ECO:0000313" key="7">
    <source>
        <dbReference type="Proteomes" id="UP000610862"/>
    </source>
</evidence>
<evidence type="ECO:0000256" key="2">
    <source>
        <dbReference type="ARBA" id="ARBA00022741"/>
    </source>
</evidence>
<evidence type="ECO:0000313" key="6">
    <source>
        <dbReference type="EMBL" id="MBC8567441.1"/>
    </source>
</evidence>
<reference evidence="6" key="1">
    <citation type="submission" date="2020-08" db="EMBL/GenBank/DDBJ databases">
        <title>Genome public.</title>
        <authorList>
            <person name="Liu C."/>
            <person name="Sun Q."/>
        </authorList>
    </citation>
    <scope>NUCLEOTIDE SEQUENCE</scope>
    <source>
        <strain evidence="6">NSJ-24</strain>
    </source>
</reference>
<dbReference type="Gene3D" id="3.30.1490.20">
    <property type="entry name" value="ATP-grasp fold, A domain"/>
    <property type="match status" value="1"/>
</dbReference>
<dbReference type="Gene3D" id="3.40.50.20">
    <property type="match status" value="1"/>
</dbReference>
<sequence>MYDKKLLILGASELQVPAIKKTQEMSHCCIAVDYDPNAVGRAIADKFYEISTLDYNGIRNIAEKENINGIFTICSDRPMRVVAKIGEELGLSTISQKSALLATNKGYMRKALESMNVPIPYYEICNNENAYSAAITNYGFPIVVKPSDNSGSRGVSYVKSKENAALAYKYARDNSLDKLVIVEEFMEGKEVSVEAFVCEGRVIIVQITDKITTGAPHFVEMGHSQPSALDEAVIHDIKDVTIKAINALEIKGGPVHVEIIVTNDGAKIVELGARLGGDFIATNLVPLSTGVDLVAATINWALGKDVDLQSRDNKFAAIRYLSNLENVHFNNEIIKELEYFSWNRLSVNELKSSRDREGLFIVSDITREKMEEKIEKIRDSIHCNVENLFW</sequence>
<keyword evidence="2 4" id="KW-0547">Nucleotide-binding</keyword>
<dbReference type="InterPro" id="IPR011761">
    <property type="entry name" value="ATP-grasp"/>
</dbReference>
<dbReference type="AlphaFoldDB" id="A0A926E897"/>
<feature type="domain" description="ATP-grasp" evidence="5">
    <location>
        <begin position="109"/>
        <end position="302"/>
    </location>
</feature>
<gene>
    <name evidence="6" type="ORF">H8692_01535</name>
</gene>
<keyword evidence="1" id="KW-0436">Ligase</keyword>
<dbReference type="InterPro" id="IPR052032">
    <property type="entry name" value="ATP-dep_AA_Ligase"/>
</dbReference>
<evidence type="ECO:0000256" key="4">
    <source>
        <dbReference type="PROSITE-ProRule" id="PRU00409"/>
    </source>
</evidence>
<dbReference type="RefSeq" id="WP_187524838.1">
    <property type="nucleotide sequence ID" value="NZ_JACRTA010000001.1"/>
</dbReference>
<dbReference type="PANTHER" id="PTHR43585:SF2">
    <property type="entry name" value="ATP-GRASP ENZYME FSQD"/>
    <property type="match status" value="1"/>
</dbReference>
<dbReference type="InterPro" id="IPR013815">
    <property type="entry name" value="ATP_grasp_subdomain_1"/>
</dbReference>
<dbReference type="GO" id="GO:0005524">
    <property type="term" value="F:ATP binding"/>
    <property type="evidence" value="ECO:0007669"/>
    <property type="project" value="UniProtKB-UniRule"/>
</dbReference>
<dbReference type="PROSITE" id="PS50975">
    <property type="entry name" value="ATP_GRASP"/>
    <property type="match status" value="1"/>
</dbReference>
<dbReference type="Pfam" id="PF13535">
    <property type="entry name" value="ATP-grasp_4"/>
    <property type="match status" value="1"/>
</dbReference>
<dbReference type="SUPFAM" id="SSF56059">
    <property type="entry name" value="Glutathione synthetase ATP-binding domain-like"/>
    <property type="match status" value="1"/>
</dbReference>
<dbReference type="PANTHER" id="PTHR43585">
    <property type="entry name" value="FUMIPYRROLE BIOSYNTHESIS PROTEIN C"/>
    <property type="match status" value="1"/>
</dbReference>
<dbReference type="GO" id="GO:0046872">
    <property type="term" value="F:metal ion binding"/>
    <property type="evidence" value="ECO:0007669"/>
    <property type="project" value="InterPro"/>
</dbReference>
<evidence type="ECO:0000256" key="1">
    <source>
        <dbReference type="ARBA" id="ARBA00022598"/>
    </source>
</evidence>
<dbReference type="GO" id="GO:0016874">
    <property type="term" value="F:ligase activity"/>
    <property type="evidence" value="ECO:0007669"/>
    <property type="project" value="UniProtKB-KW"/>
</dbReference>
<comment type="caution">
    <text evidence="6">The sequence shown here is derived from an EMBL/GenBank/DDBJ whole genome shotgun (WGS) entry which is preliminary data.</text>
</comment>
<protein>
    <submittedName>
        <fullName evidence="6">ATP-grasp domain-containing protein</fullName>
    </submittedName>
</protein>
<dbReference type="Proteomes" id="UP000610862">
    <property type="component" value="Unassembled WGS sequence"/>
</dbReference>
<dbReference type="SMART" id="SM01209">
    <property type="entry name" value="GARS_A"/>
    <property type="match status" value="1"/>
</dbReference>